<comment type="caution">
    <text evidence="2">The sequence shown here is derived from an EMBL/GenBank/DDBJ whole genome shotgun (WGS) entry which is preliminary data.</text>
</comment>
<feature type="transmembrane region" description="Helical" evidence="1">
    <location>
        <begin position="41"/>
        <end position="67"/>
    </location>
</feature>
<dbReference type="Proteomes" id="UP000229523">
    <property type="component" value="Unassembled WGS sequence"/>
</dbReference>
<evidence type="ECO:0000313" key="2">
    <source>
        <dbReference type="EMBL" id="RAI80123.1"/>
    </source>
</evidence>
<feature type="transmembrane region" description="Helical" evidence="1">
    <location>
        <begin position="114"/>
        <end position="133"/>
    </location>
</feature>
<sequence>MQNSLIKELKSLYTGEGFSSVMFFLIWLYCCFNHEYQAIAVSFHVAFPLITLCFMLAVGAFFWKLMYDVVKKRGKMHMTIEQQRLFILFKRVSIVLIMICSMLFIYALMAGEQYFMISAFLLCFAIVEYINYFHIRLSYLTPREFGALLKHRRLRRSHLNRIMHEEVID</sequence>
<evidence type="ECO:0000256" key="1">
    <source>
        <dbReference type="SAM" id="Phobius"/>
    </source>
</evidence>
<dbReference type="RefSeq" id="WP_099580922.1">
    <property type="nucleotide sequence ID" value="NZ_MJBI02000004.1"/>
</dbReference>
<gene>
    <name evidence="2" type="ORF">BFS35_010080</name>
</gene>
<feature type="transmembrane region" description="Helical" evidence="1">
    <location>
        <begin position="12"/>
        <end position="29"/>
    </location>
</feature>
<keyword evidence="1" id="KW-0472">Membrane</keyword>
<keyword evidence="1" id="KW-1133">Transmembrane helix</keyword>
<name>A0A2G5NN29_9STAP</name>
<reference evidence="2 3" key="1">
    <citation type="journal article" date="2018" name="Front. Microbiol.">
        <title>Description and Comparative Genomics of Macrococcus caseolyticus subsp. hominis subsp. nov., Macrococcus goetzii sp. nov., Macrococcus epidermidis sp. nov., and Macrococcus bohemicus sp. nov., Novel Macrococci From Human Clinical Material With Virulence Potential and Suspected Uptake of Foreign DNA by Natural Transformation.</title>
        <authorList>
            <person name="Maslanova I."/>
            <person name="Wertheimer Z."/>
            <person name="Sedlacek I."/>
            <person name="Svec P."/>
            <person name="Indrakova A."/>
            <person name="Kovarovic V."/>
            <person name="Schumann P."/>
            <person name="Sproer C."/>
            <person name="Kralova S."/>
            <person name="Sedo O."/>
            <person name="Kristofova L."/>
            <person name="Vrbovska V."/>
            <person name="Fuzik T."/>
            <person name="Petras P."/>
            <person name="Zdrahal Z."/>
            <person name="Ruzickova V."/>
            <person name="Doskar J."/>
            <person name="Pantucek R."/>
        </authorList>
    </citation>
    <scope>NUCLEOTIDE SEQUENCE [LARGE SCALE GENOMIC DNA]</scope>
    <source>
        <strain evidence="2 3">CCM 4927</strain>
    </source>
</reference>
<organism evidence="2 3">
    <name type="scientific">Macrococcoides goetzii</name>
    <dbReference type="NCBI Taxonomy" id="1891097"/>
    <lineage>
        <taxon>Bacteria</taxon>
        <taxon>Bacillati</taxon>
        <taxon>Bacillota</taxon>
        <taxon>Bacilli</taxon>
        <taxon>Bacillales</taxon>
        <taxon>Staphylococcaceae</taxon>
        <taxon>Macrococcoides</taxon>
    </lineage>
</organism>
<feature type="transmembrane region" description="Helical" evidence="1">
    <location>
        <begin position="88"/>
        <end position="108"/>
    </location>
</feature>
<accession>A0A2G5NN29</accession>
<dbReference type="EMBL" id="MJBI02000004">
    <property type="protein sequence ID" value="RAI80123.1"/>
    <property type="molecule type" value="Genomic_DNA"/>
</dbReference>
<protein>
    <submittedName>
        <fullName evidence="2">Uncharacterized protein</fullName>
    </submittedName>
</protein>
<evidence type="ECO:0000313" key="3">
    <source>
        <dbReference type="Proteomes" id="UP000229523"/>
    </source>
</evidence>
<keyword evidence="3" id="KW-1185">Reference proteome</keyword>
<dbReference type="AlphaFoldDB" id="A0A2G5NN29"/>
<keyword evidence="1" id="KW-0812">Transmembrane</keyword>
<proteinExistence type="predicted"/>